<dbReference type="Gene3D" id="3.30.420.40">
    <property type="match status" value="2"/>
</dbReference>
<keyword evidence="4" id="KW-0547">Nucleotide-binding</keyword>
<dbReference type="Gene3D" id="3.30.30.30">
    <property type="match status" value="1"/>
</dbReference>
<dbReference type="AlphaFoldDB" id="A0A0N5A5D0"/>
<evidence type="ECO:0000313" key="11">
    <source>
        <dbReference type="Proteomes" id="UP000038045"/>
    </source>
</evidence>
<keyword evidence="11" id="KW-1185">Reference proteome</keyword>
<dbReference type="InterPro" id="IPR013126">
    <property type="entry name" value="Hsp_70_fam"/>
</dbReference>
<proteinExistence type="inferred from homology"/>
<dbReference type="PRINTS" id="PR00301">
    <property type="entry name" value="HEATSHOCK70"/>
</dbReference>
<feature type="chain" id="PRO_5005892700" description="Hypoxia up-regulated protein 1" evidence="10">
    <location>
        <begin position="24"/>
        <end position="723"/>
    </location>
</feature>
<feature type="signal peptide" evidence="10">
    <location>
        <begin position="1"/>
        <end position="23"/>
    </location>
</feature>
<evidence type="ECO:0000256" key="7">
    <source>
        <dbReference type="ARBA" id="ARBA00023186"/>
    </source>
</evidence>
<evidence type="ECO:0000256" key="8">
    <source>
        <dbReference type="ARBA" id="ARBA00040503"/>
    </source>
</evidence>
<dbReference type="FunFam" id="3.30.30.30:FF:000004">
    <property type="entry name" value="hypoxia up-regulated protein 1"/>
    <property type="match status" value="1"/>
</dbReference>
<dbReference type="GO" id="GO:0005524">
    <property type="term" value="F:ATP binding"/>
    <property type="evidence" value="ECO:0007669"/>
    <property type="project" value="UniProtKB-KW"/>
</dbReference>
<feature type="compositionally biased region" description="Basic and acidic residues" evidence="9">
    <location>
        <begin position="701"/>
        <end position="723"/>
    </location>
</feature>
<dbReference type="PANTHER" id="PTHR45639:SF3">
    <property type="entry name" value="HYPOXIA UP-REGULATED PROTEIN 1"/>
    <property type="match status" value="1"/>
</dbReference>
<keyword evidence="7" id="KW-0143">Chaperone</keyword>
<dbReference type="FunFam" id="3.90.640.10:FF:000004">
    <property type="entry name" value="Heat shock 70 kDa protein 4"/>
    <property type="match status" value="1"/>
</dbReference>
<dbReference type="SUPFAM" id="SSF100934">
    <property type="entry name" value="Heat shock protein 70kD (HSP70), C-terminal subdomain"/>
    <property type="match status" value="1"/>
</dbReference>
<reference evidence="12" key="1">
    <citation type="submission" date="2017-02" db="UniProtKB">
        <authorList>
            <consortium name="WormBaseParasite"/>
        </authorList>
    </citation>
    <scope>IDENTIFICATION</scope>
</reference>
<dbReference type="WBParaSite" id="PTRK_0001691300.1">
    <property type="protein sequence ID" value="PTRK_0001691300.1"/>
    <property type="gene ID" value="PTRK_0001691300"/>
</dbReference>
<evidence type="ECO:0000256" key="10">
    <source>
        <dbReference type="SAM" id="SignalP"/>
    </source>
</evidence>
<keyword evidence="3 10" id="KW-0732">Signal</keyword>
<dbReference type="GO" id="GO:0140662">
    <property type="term" value="F:ATP-dependent protein folding chaperone"/>
    <property type="evidence" value="ECO:0007669"/>
    <property type="project" value="InterPro"/>
</dbReference>
<organism evidence="11 12">
    <name type="scientific">Parastrongyloides trichosuri</name>
    <name type="common">Possum-specific nematode worm</name>
    <dbReference type="NCBI Taxonomy" id="131310"/>
    <lineage>
        <taxon>Eukaryota</taxon>
        <taxon>Metazoa</taxon>
        <taxon>Ecdysozoa</taxon>
        <taxon>Nematoda</taxon>
        <taxon>Chromadorea</taxon>
        <taxon>Rhabditida</taxon>
        <taxon>Tylenchina</taxon>
        <taxon>Panagrolaimomorpha</taxon>
        <taxon>Strongyloidoidea</taxon>
        <taxon>Strongyloididae</taxon>
        <taxon>Parastrongyloides</taxon>
    </lineage>
</organism>
<dbReference type="Pfam" id="PF00012">
    <property type="entry name" value="HSP70"/>
    <property type="match status" value="1"/>
</dbReference>
<evidence type="ECO:0000256" key="9">
    <source>
        <dbReference type="SAM" id="MobiDB-lite"/>
    </source>
</evidence>
<feature type="region of interest" description="Disordered" evidence="9">
    <location>
        <begin position="658"/>
        <end position="723"/>
    </location>
</feature>
<evidence type="ECO:0000256" key="3">
    <source>
        <dbReference type="ARBA" id="ARBA00022729"/>
    </source>
</evidence>
<name>A0A0N5A5D0_PARTI</name>
<dbReference type="GO" id="GO:0005788">
    <property type="term" value="C:endoplasmic reticulum lumen"/>
    <property type="evidence" value="ECO:0007669"/>
    <property type="project" value="UniProtKB-SubCell"/>
</dbReference>
<evidence type="ECO:0000256" key="2">
    <source>
        <dbReference type="ARBA" id="ARBA00007381"/>
    </source>
</evidence>
<dbReference type="CDD" id="cd10230">
    <property type="entry name" value="ASKHA_NBD_HSP70_HYOU1"/>
    <property type="match status" value="1"/>
</dbReference>
<sequence length="723" mass="82727">MKNCMEITGLILLLVFIIPITEAAYAVMSIDLGNQFLKIGIVKPGVPMETVLNREFRRKTVNMVGIRNGERYFSDAVSNLNVKFPMSTYGYLMELLGKKFDDPVVSIYQERFPYLKLSADPKRNTVMIETESGTLNIETILGMILWNAKDVTKVYAGQKVDDAIFIVPSYYGQAERDAIFTAAEIGGIKLLKIITEGSAIGLNHGIFRMNEINETKQNLLIYDIGASKTTAIIVEYEKIKNETSKVSYPRCKTLGFGYDKNLGGFDLTLRLRDHLVNEFKEKNPNVNDITNNPRAMSKILKEAERVKQVLSANVDHKAQIENVFEEIDFRTHVTRETFYKIIFDFDDKWTKPIDDALKMAGMTMENVDKFVLFGGGTRVPKILDILQTYLGEKEIGRFLNTDEAASLGAVYYGAYLVKGFQVKRFEIEERDDIVAKMSEENQIEKMDDESIKAAITLLKDFEIKEREKAEREAAHNNLESLVYSSKDNLQNTEFTQYATESDIKAIETAAERINQWLEDDVSIETKVSEFNEKTKELKGAIKPIEYRKKQSIERPKKIKSLKKVINETSQFLEKSHNMTDLLTEEEIKLLQETYNKTIEWWESKKNDLDSLLLNQDPSVTTSEISEQTQNLKREWKYLENKLRVNLIKMLREKAEKEAAEKKAVEDALKATNNETESVEGKEANETTKVESENGTDGTTILEDKKVEEKNNEEDSKPHDPSEL</sequence>
<evidence type="ECO:0000256" key="5">
    <source>
        <dbReference type="ARBA" id="ARBA00022824"/>
    </source>
</evidence>
<evidence type="ECO:0000256" key="6">
    <source>
        <dbReference type="ARBA" id="ARBA00022840"/>
    </source>
</evidence>
<evidence type="ECO:0000256" key="1">
    <source>
        <dbReference type="ARBA" id="ARBA00004319"/>
    </source>
</evidence>
<comment type="subcellular location">
    <subcellularLocation>
        <location evidence="1">Endoplasmic reticulum lumen</location>
    </subcellularLocation>
</comment>
<dbReference type="InterPro" id="IPR029048">
    <property type="entry name" value="HSP70_C_sf"/>
</dbReference>
<dbReference type="Gene3D" id="3.90.640.10">
    <property type="entry name" value="Actin, Chain A, domain 4"/>
    <property type="match status" value="1"/>
</dbReference>
<dbReference type="PANTHER" id="PTHR45639">
    <property type="entry name" value="HSC70CB, ISOFORM G-RELATED"/>
    <property type="match status" value="1"/>
</dbReference>
<feature type="compositionally biased region" description="Basic and acidic residues" evidence="9">
    <location>
        <begin position="678"/>
        <end position="691"/>
    </location>
</feature>
<protein>
    <recommendedName>
        <fullName evidence="8">Hypoxia up-regulated protein 1</fullName>
    </recommendedName>
</protein>
<dbReference type="Gene3D" id="1.20.1270.10">
    <property type="match status" value="1"/>
</dbReference>
<feature type="compositionally biased region" description="Basic and acidic residues" evidence="9">
    <location>
        <begin position="658"/>
        <end position="668"/>
    </location>
</feature>
<keyword evidence="6" id="KW-0067">ATP-binding</keyword>
<evidence type="ECO:0000313" key="12">
    <source>
        <dbReference type="WBParaSite" id="PTRK_0001691300.1"/>
    </source>
</evidence>
<dbReference type="Proteomes" id="UP000038045">
    <property type="component" value="Unplaced"/>
</dbReference>
<dbReference type="STRING" id="131310.A0A0N5A5D0"/>
<dbReference type="GO" id="GO:0034663">
    <property type="term" value="C:endoplasmic reticulum chaperone complex"/>
    <property type="evidence" value="ECO:0007669"/>
    <property type="project" value="TreeGrafter"/>
</dbReference>
<dbReference type="InterPro" id="IPR043129">
    <property type="entry name" value="ATPase_NBD"/>
</dbReference>
<dbReference type="GO" id="GO:0030968">
    <property type="term" value="P:endoplasmic reticulum unfolded protein response"/>
    <property type="evidence" value="ECO:0007669"/>
    <property type="project" value="TreeGrafter"/>
</dbReference>
<dbReference type="SUPFAM" id="SSF53067">
    <property type="entry name" value="Actin-like ATPase domain"/>
    <property type="match status" value="2"/>
</dbReference>
<keyword evidence="5" id="KW-0256">Endoplasmic reticulum</keyword>
<comment type="similarity">
    <text evidence="2">Belongs to the heat shock protein 70 family.</text>
</comment>
<accession>A0A0N5A5D0</accession>
<evidence type="ECO:0000256" key="4">
    <source>
        <dbReference type="ARBA" id="ARBA00022741"/>
    </source>
</evidence>